<dbReference type="EMBL" id="JBCITK010000001">
    <property type="protein sequence ID" value="MEN0644429.1"/>
    <property type="molecule type" value="Genomic_DNA"/>
</dbReference>
<dbReference type="Gene3D" id="2.60.120.10">
    <property type="entry name" value="Jelly Rolls"/>
    <property type="match status" value="1"/>
</dbReference>
<reference evidence="5 6" key="1">
    <citation type="submission" date="2024-03" db="EMBL/GenBank/DDBJ databases">
        <title>Bacilli Hybrid Assemblies.</title>
        <authorList>
            <person name="Kovac J."/>
        </authorList>
    </citation>
    <scope>NUCLEOTIDE SEQUENCE [LARGE SCALE GENOMIC DNA]</scope>
    <source>
        <strain evidence="5 6">FSL R7-0666</strain>
    </source>
</reference>
<dbReference type="Pfam" id="PF02311">
    <property type="entry name" value="AraC_binding"/>
    <property type="match status" value="1"/>
</dbReference>
<protein>
    <submittedName>
        <fullName evidence="5">AraC family transcriptional regulator</fullName>
    </submittedName>
</protein>
<sequence length="281" mass="33344">MNTNSYHIPHLSMNYLQNHSYQVAFHSHQEAELFYFHEGKCTYLVGDRIFHLSAGDLILMNGLTLHRPKLFKDHAYVRTTIHFDQTYFKSLLAPMNMEKLVDPFTSLSSLHLSFRGEEKKKVEHYLTSMMACKDKDTEVASFRFQLLFMDLLSFLFPYYQEPFTQQTLQQTDKERHVQKVISLIETHYHTDFHLEKLEEELHLSKYYLSKIFKEITGVTIFKYLHQKRINQAKVHMMLNESISITDLGYQTGFKYPSHFSRVFKQLTGMTPEQYRKAVSDL</sequence>
<evidence type="ECO:0000256" key="1">
    <source>
        <dbReference type="ARBA" id="ARBA00023015"/>
    </source>
</evidence>
<dbReference type="SMART" id="SM00342">
    <property type="entry name" value="HTH_ARAC"/>
    <property type="match status" value="1"/>
</dbReference>
<comment type="caution">
    <text evidence="5">The sequence shown here is derived from an EMBL/GenBank/DDBJ whole genome shotgun (WGS) entry which is preliminary data.</text>
</comment>
<dbReference type="InterPro" id="IPR009057">
    <property type="entry name" value="Homeodomain-like_sf"/>
</dbReference>
<evidence type="ECO:0000259" key="4">
    <source>
        <dbReference type="PROSITE" id="PS01124"/>
    </source>
</evidence>
<keyword evidence="6" id="KW-1185">Reference proteome</keyword>
<dbReference type="InterPro" id="IPR018062">
    <property type="entry name" value="HTH_AraC-typ_CS"/>
</dbReference>
<dbReference type="InterPro" id="IPR003313">
    <property type="entry name" value="AraC-bd"/>
</dbReference>
<dbReference type="RefSeq" id="WP_343131126.1">
    <property type="nucleotide sequence ID" value="NZ_JBCITK010000001.1"/>
</dbReference>
<keyword evidence="3" id="KW-0804">Transcription</keyword>
<dbReference type="PANTHER" id="PTHR43280">
    <property type="entry name" value="ARAC-FAMILY TRANSCRIPTIONAL REGULATOR"/>
    <property type="match status" value="1"/>
</dbReference>
<evidence type="ECO:0000256" key="3">
    <source>
        <dbReference type="ARBA" id="ARBA00023163"/>
    </source>
</evidence>
<gene>
    <name evidence="5" type="ORF">MKY91_14855</name>
</gene>
<dbReference type="SUPFAM" id="SSF51215">
    <property type="entry name" value="Regulatory protein AraC"/>
    <property type="match status" value="1"/>
</dbReference>
<dbReference type="PANTHER" id="PTHR43280:SF28">
    <property type="entry name" value="HTH-TYPE TRANSCRIPTIONAL ACTIVATOR RHAS"/>
    <property type="match status" value="1"/>
</dbReference>
<dbReference type="InterPro" id="IPR018060">
    <property type="entry name" value="HTH_AraC"/>
</dbReference>
<keyword evidence="1" id="KW-0805">Transcription regulation</keyword>
<dbReference type="SUPFAM" id="SSF46689">
    <property type="entry name" value="Homeodomain-like"/>
    <property type="match status" value="2"/>
</dbReference>
<dbReference type="InterPro" id="IPR020449">
    <property type="entry name" value="Tscrpt_reg_AraC-type_HTH"/>
</dbReference>
<dbReference type="Proteomes" id="UP001418796">
    <property type="component" value="Unassembled WGS sequence"/>
</dbReference>
<evidence type="ECO:0000313" key="6">
    <source>
        <dbReference type="Proteomes" id="UP001418796"/>
    </source>
</evidence>
<dbReference type="PROSITE" id="PS00041">
    <property type="entry name" value="HTH_ARAC_FAMILY_1"/>
    <property type="match status" value="1"/>
</dbReference>
<evidence type="ECO:0000256" key="2">
    <source>
        <dbReference type="ARBA" id="ARBA00023125"/>
    </source>
</evidence>
<dbReference type="Pfam" id="PF12833">
    <property type="entry name" value="HTH_18"/>
    <property type="match status" value="1"/>
</dbReference>
<accession>A0ABU9VKK0</accession>
<evidence type="ECO:0000313" key="5">
    <source>
        <dbReference type="EMBL" id="MEN0644429.1"/>
    </source>
</evidence>
<keyword evidence="2" id="KW-0238">DNA-binding</keyword>
<dbReference type="InterPro" id="IPR037923">
    <property type="entry name" value="HTH-like"/>
</dbReference>
<dbReference type="Gene3D" id="1.10.10.60">
    <property type="entry name" value="Homeodomain-like"/>
    <property type="match status" value="2"/>
</dbReference>
<dbReference type="PROSITE" id="PS01124">
    <property type="entry name" value="HTH_ARAC_FAMILY_2"/>
    <property type="match status" value="1"/>
</dbReference>
<name>A0ABU9VKK0_9BACI</name>
<feature type="domain" description="HTH araC/xylS-type" evidence="4">
    <location>
        <begin position="178"/>
        <end position="277"/>
    </location>
</feature>
<dbReference type="PRINTS" id="PR00032">
    <property type="entry name" value="HTHARAC"/>
</dbReference>
<proteinExistence type="predicted"/>
<dbReference type="InterPro" id="IPR014710">
    <property type="entry name" value="RmlC-like_jellyroll"/>
</dbReference>
<organism evidence="5 6">
    <name type="scientific">Alkalicoccobacillus gibsonii</name>
    <dbReference type="NCBI Taxonomy" id="79881"/>
    <lineage>
        <taxon>Bacteria</taxon>
        <taxon>Bacillati</taxon>
        <taxon>Bacillota</taxon>
        <taxon>Bacilli</taxon>
        <taxon>Bacillales</taxon>
        <taxon>Bacillaceae</taxon>
        <taxon>Alkalicoccobacillus</taxon>
    </lineage>
</organism>